<dbReference type="Pfam" id="PF00072">
    <property type="entry name" value="Response_reg"/>
    <property type="match status" value="1"/>
</dbReference>
<evidence type="ECO:0000256" key="3">
    <source>
        <dbReference type="ARBA" id="ARBA00022553"/>
    </source>
</evidence>
<evidence type="ECO:0000313" key="12">
    <source>
        <dbReference type="EMBL" id="NYH14472.1"/>
    </source>
</evidence>
<sequence>MEKYRIAVLDDDPDMLHWLRDLLAEAGFAVSAVDRASMLYSQLQAAPHSLIILDLKLRGEDGLTIARDLRRNSDVPIIMMSGLGDETDRVLGLETAADDFVMKPFSGRELLARVRAQLRRSTELSMPRTSNVLTNGPRYLFDGWLLDLAARTLTHNGNECSLTQGEFALLAAMVQSPSRTWSRDQLLEHTRGIDIDVYDRTIDVLILRLRRKIEPNPGQPIYIRTQRGFGYTFSAAVTRL</sequence>
<dbReference type="Gene3D" id="1.10.10.10">
    <property type="entry name" value="Winged helix-like DNA-binding domain superfamily/Winged helix DNA-binding domain"/>
    <property type="match status" value="1"/>
</dbReference>
<evidence type="ECO:0000256" key="4">
    <source>
        <dbReference type="ARBA" id="ARBA00023012"/>
    </source>
</evidence>
<dbReference type="InterPro" id="IPR016032">
    <property type="entry name" value="Sig_transdc_resp-reg_C-effctor"/>
</dbReference>
<keyword evidence="5" id="KW-0805">Transcription regulation</keyword>
<dbReference type="PANTHER" id="PTHR48111:SF4">
    <property type="entry name" value="DNA-BINDING DUAL TRANSCRIPTIONAL REGULATOR OMPR"/>
    <property type="match status" value="1"/>
</dbReference>
<dbReference type="GO" id="GO:0032993">
    <property type="term" value="C:protein-DNA complex"/>
    <property type="evidence" value="ECO:0007669"/>
    <property type="project" value="TreeGrafter"/>
</dbReference>
<reference evidence="12 13" key="1">
    <citation type="submission" date="2020-07" db="EMBL/GenBank/DDBJ databases">
        <title>Exploring microbial biodiversity for novel pathways involved in the catabolism of aromatic compounds derived from lignin.</title>
        <authorList>
            <person name="Elkins J."/>
        </authorList>
    </citation>
    <scope>NUCLEOTIDE SEQUENCE [LARGE SCALE GENOMIC DNA]</scope>
    <source>
        <strain evidence="12 13">H2C3B</strain>
    </source>
</reference>
<dbReference type="GO" id="GO:0005829">
    <property type="term" value="C:cytosol"/>
    <property type="evidence" value="ECO:0007669"/>
    <property type="project" value="TreeGrafter"/>
</dbReference>
<dbReference type="GO" id="GO:0000156">
    <property type="term" value="F:phosphorelay response regulator activity"/>
    <property type="evidence" value="ECO:0007669"/>
    <property type="project" value="TreeGrafter"/>
</dbReference>
<dbReference type="SMART" id="SM00448">
    <property type="entry name" value="REC"/>
    <property type="match status" value="1"/>
</dbReference>
<keyword evidence="6 9" id="KW-0238">DNA-binding</keyword>
<dbReference type="SMART" id="SM00862">
    <property type="entry name" value="Trans_reg_C"/>
    <property type="match status" value="1"/>
</dbReference>
<evidence type="ECO:0000313" key="13">
    <source>
        <dbReference type="Proteomes" id="UP000572540"/>
    </source>
</evidence>
<evidence type="ECO:0000259" key="10">
    <source>
        <dbReference type="PROSITE" id="PS50110"/>
    </source>
</evidence>
<evidence type="ECO:0000256" key="7">
    <source>
        <dbReference type="ARBA" id="ARBA00023163"/>
    </source>
</evidence>
<accession>A0A7Y9W581</accession>
<dbReference type="Pfam" id="PF00486">
    <property type="entry name" value="Trans_reg_C"/>
    <property type="match status" value="1"/>
</dbReference>
<dbReference type="GO" id="GO:0006355">
    <property type="term" value="P:regulation of DNA-templated transcription"/>
    <property type="evidence" value="ECO:0007669"/>
    <property type="project" value="InterPro"/>
</dbReference>
<dbReference type="RefSeq" id="WP_179709811.1">
    <property type="nucleotide sequence ID" value="NZ_JACCAU010000001.1"/>
</dbReference>
<dbReference type="EMBL" id="JACCAU010000001">
    <property type="protein sequence ID" value="NYH14472.1"/>
    <property type="molecule type" value="Genomic_DNA"/>
</dbReference>
<feature type="DNA-binding region" description="OmpR/PhoB-type" evidence="9">
    <location>
        <begin position="130"/>
        <end position="235"/>
    </location>
</feature>
<keyword evidence="4" id="KW-0902">Two-component regulatory system</keyword>
<comment type="caution">
    <text evidence="12">The sequence shown here is derived from an EMBL/GenBank/DDBJ whole genome shotgun (WGS) entry which is preliminary data.</text>
</comment>
<keyword evidence="3 8" id="KW-0597">Phosphoprotein</keyword>
<dbReference type="PROSITE" id="PS50110">
    <property type="entry name" value="RESPONSE_REGULATORY"/>
    <property type="match status" value="1"/>
</dbReference>
<dbReference type="CDD" id="cd00383">
    <property type="entry name" value="trans_reg_C"/>
    <property type="match status" value="1"/>
</dbReference>
<comment type="subcellular location">
    <subcellularLocation>
        <location evidence="1">Cytoplasm</location>
    </subcellularLocation>
</comment>
<evidence type="ECO:0000256" key="8">
    <source>
        <dbReference type="PROSITE-ProRule" id="PRU00169"/>
    </source>
</evidence>
<dbReference type="InterPro" id="IPR001867">
    <property type="entry name" value="OmpR/PhoB-type_DNA-bd"/>
</dbReference>
<feature type="domain" description="OmpR/PhoB-type" evidence="11">
    <location>
        <begin position="130"/>
        <end position="235"/>
    </location>
</feature>
<dbReference type="AlphaFoldDB" id="A0A7Y9W581"/>
<evidence type="ECO:0000256" key="9">
    <source>
        <dbReference type="PROSITE-ProRule" id="PRU01091"/>
    </source>
</evidence>
<evidence type="ECO:0000256" key="1">
    <source>
        <dbReference type="ARBA" id="ARBA00004496"/>
    </source>
</evidence>
<evidence type="ECO:0000259" key="11">
    <source>
        <dbReference type="PROSITE" id="PS51755"/>
    </source>
</evidence>
<proteinExistence type="predicted"/>
<name>A0A7Y9W581_9BURK</name>
<dbReference type="Gene3D" id="3.40.50.2300">
    <property type="match status" value="1"/>
</dbReference>
<dbReference type="SUPFAM" id="SSF46894">
    <property type="entry name" value="C-terminal effector domain of the bipartite response regulators"/>
    <property type="match status" value="1"/>
</dbReference>
<evidence type="ECO:0000256" key="2">
    <source>
        <dbReference type="ARBA" id="ARBA00022490"/>
    </source>
</evidence>
<dbReference type="FunFam" id="1.10.10.10:FF:000099">
    <property type="entry name" value="Two-component system response regulator TorR"/>
    <property type="match status" value="1"/>
</dbReference>
<dbReference type="SUPFAM" id="SSF52172">
    <property type="entry name" value="CheY-like"/>
    <property type="match status" value="1"/>
</dbReference>
<dbReference type="Gene3D" id="6.10.250.690">
    <property type="match status" value="1"/>
</dbReference>
<gene>
    <name evidence="12" type="ORF">GGD41_001700</name>
</gene>
<feature type="modified residue" description="4-aspartylphosphate" evidence="8">
    <location>
        <position position="54"/>
    </location>
</feature>
<organism evidence="12 13">
    <name type="scientific">Paraburkholderia bryophila</name>
    <dbReference type="NCBI Taxonomy" id="420952"/>
    <lineage>
        <taxon>Bacteria</taxon>
        <taxon>Pseudomonadati</taxon>
        <taxon>Pseudomonadota</taxon>
        <taxon>Betaproteobacteria</taxon>
        <taxon>Burkholderiales</taxon>
        <taxon>Burkholderiaceae</taxon>
        <taxon>Paraburkholderia</taxon>
    </lineage>
</organism>
<dbReference type="InterPro" id="IPR036388">
    <property type="entry name" value="WH-like_DNA-bd_sf"/>
</dbReference>
<dbReference type="Proteomes" id="UP000572540">
    <property type="component" value="Unassembled WGS sequence"/>
</dbReference>
<feature type="domain" description="Response regulatory" evidence="10">
    <location>
        <begin position="5"/>
        <end position="118"/>
    </location>
</feature>
<dbReference type="InterPro" id="IPR001789">
    <property type="entry name" value="Sig_transdc_resp-reg_receiver"/>
</dbReference>
<keyword evidence="2" id="KW-0963">Cytoplasm</keyword>
<dbReference type="InterPro" id="IPR011006">
    <property type="entry name" value="CheY-like_superfamily"/>
</dbReference>
<evidence type="ECO:0000256" key="6">
    <source>
        <dbReference type="ARBA" id="ARBA00023125"/>
    </source>
</evidence>
<dbReference type="PANTHER" id="PTHR48111">
    <property type="entry name" value="REGULATOR OF RPOS"/>
    <property type="match status" value="1"/>
</dbReference>
<keyword evidence="7" id="KW-0804">Transcription</keyword>
<dbReference type="GO" id="GO:0000976">
    <property type="term" value="F:transcription cis-regulatory region binding"/>
    <property type="evidence" value="ECO:0007669"/>
    <property type="project" value="TreeGrafter"/>
</dbReference>
<protein>
    <submittedName>
        <fullName evidence="12">Two-component system OmpR family response regulator</fullName>
    </submittedName>
</protein>
<dbReference type="PROSITE" id="PS51755">
    <property type="entry name" value="OMPR_PHOB"/>
    <property type="match status" value="1"/>
</dbReference>
<evidence type="ECO:0000256" key="5">
    <source>
        <dbReference type="ARBA" id="ARBA00023015"/>
    </source>
</evidence>
<dbReference type="InterPro" id="IPR039420">
    <property type="entry name" value="WalR-like"/>
</dbReference>